<dbReference type="AlphaFoldDB" id="A0A9X3D3M0"/>
<evidence type="ECO:0000259" key="1">
    <source>
        <dbReference type="PROSITE" id="PS51729"/>
    </source>
</evidence>
<sequence length="123" mass="13365">MTIDKTGAAVTVTHEPDVQRFEIAVADTASEPAPAGFTAYRDRADGDSRQRVFFHTEVAEEFGGRGLGTILIRHALDQTRAEGIVIVGVCPMVAAYLGKHPEYADAARKPTPDILRWLDAELS</sequence>
<dbReference type="Proteomes" id="UP001143347">
    <property type="component" value="Unassembled WGS sequence"/>
</dbReference>
<protein>
    <submittedName>
        <fullName evidence="2">GNAT family N-acetyltransferase</fullName>
    </submittedName>
</protein>
<dbReference type="InterPro" id="IPR031165">
    <property type="entry name" value="GNAT_YJDJ"/>
</dbReference>
<dbReference type="Pfam" id="PF14542">
    <property type="entry name" value="Acetyltransf_CG"/>
    <property type="match status" value="1"/>
</dbReference>
<evidence type="ECO:0000313" key="3">
    <source>
        <dbReference type="Proteomes" id="UP001143347"/>
    </source>
</evidence>
<dbReference type="EMBL" id="JAPKFM010000008">
    <property type="protein sequence ID" value="MCX2964373.1"/>
    <property type="molecule type" value="Genomic_DNA"/>
</dbReference>
<dbReference type="PROSITE" id="PS51729">
    <property type="entry name" value="GNAT_YJDJ"/>
    <property type="match status" value="1"/>
</dbReference>
<proteinExistence type="predicted"/>
<dbReference type="Gene3D" id="3.40.630.30">
    <property type="match status" value="1"/>
</dbReference>
<accession>A0A9X3D3M0</accession>
<gene>
    <name evidence="2" type="ORF">OSB52_09755</name>
</gene>
<dbReference type="CDD" id="cd04301">
    <property type="entry name" value="NAT_SF"/>
    <property type="match status" value="1"/>
</dbReference>
<dbReference type="RefSeq" id="WP_266061509.1">
    <property type="nucleotide sequence ID" value="NZ_JAPKFM010000008.1"/>
</dbReference>
<dbReference type="PANTHER" id="PTHR31435">
    <property type="entry name" value="PROTEIN NATD1"/>
    <property type="match status" value="1"/>
</dbReference>
<comment type="caution">
    <text evidence="2">The sequence shown here is derived from an EMBL/GenBank/DDBJ whole genome shotgun (WGS) entry which is preliminary data.</text>
</comment>
<organism evidence="2 3">
    <name type="scientific">Gordonia aquimaris</name>
    <dbReference type="NCBI Taxonomy" id="2984863"/>
    <lineage>
        <taxon>Bacteria</taxon>
        <taxon>Bacillati</taxon>
        <taxon>Actinomycetota</taxon>
        <taxon>Actinomycetes</taxon>
        <taxon>Mycobacteriales</taxon>
        <taxon>Gordoniaceae</taxon>
        <taxon>Gordonia</taxon>
    </lineage>
</organism>
<name>A0A9X3D3M0_9ACTN</name>
<reference evidence="2" key="1">
    <citation type="submission" date="2022-10" db="EMBL/GenBank/DDBJ databases">
        <title>WGS of marine actinomycetes from Thailand.</title>
        <authorList>
            <person name="Thawai C."/>
        </authorList>
    </citation>
    <scope>NUCLEOTIDE SEQUENCE</scope>
    <source>
        <strain evidence="2">SW21</strain>
    </source>
</reference>
<dbReference type="InterPro" id="IPR016181">
    <property type="entry name" value="Acyl_CoA_acyltransferase"/>
</dbReference>
<keyword evidence="3" id="KW-1185">Reference proteome</keyword>
<dbReference type="InterPro" id="IPR045057">
    <property type="entry name" value="Gcn5-rel_NAT"/>
</dbReference>
<evidence type="ECO:0000313" key="2">
    <source>
        <dbReference type="EMBL" id="MCX2964373.1"/>
    </source>
</evidence>
<feature type="domain" description="N-acetyltransferase" evidence="1">
    <location>
        <begin position="13"/>
        <end position="108"/>
    </location>
</feature>
<dbReference type="PANTHER" id="PTHR31435:SF10">
    <property type="entry name" value="BSR4717 PROTEIN"/>
    <property type="match status" value="1"/>
</dbReference>
<dbReference type="SUPFAM" id="SSF55729">
    <property type="entry name" value="Acyl-CoA N-acyltransferases (Nat)"/>
    <property type="match status" value="1"/>
</dbReference>